<evidence type="ECO:0000256" key="5">
    <source>
        <dbReference type="ARBA" id="ARBA00022909"/>
    </source>
</evidence>
<evidence type="ECO:0000256" key="2">
    <source>
        <dbReference type="ARBA" id="ARBA00005013"/>
    </source>
</evidence>
<name>A0ABR0SEU2_9HYPO</name>
<organism evidence="9 10">
    <name type="scientific">Cladobotryum mycophilum</name>
    <dbReference type="NCBI Taxonomy" id="491253"/>
    <lineage>
        <taxon>Eukaryota</taxon>
        <taxon>Fungi</taxon>
        <taxon>Dikarya</taxon>
        <taxon>Ascomycota</taxon>
        <taxon>Pezizomycotina</taxon>
        <taxon>Sordariomycetes</taxon>
        <taxon>Hypocreomycetidae</taxon>
        <taxon>Hypocreales</taxon>
        <taxon>Hypocreaceae</taxon>
        <taxon>Cladobotryum</taxon>
    </lineage>
</organism>
<comment type="caution">
    <text evidence="9">The sequence shown here is derived from an EMBL/GenBank/DDBJ whole genome shotgun (WGS) entry which is preliminary data.</text>
</comment>
<evidence type="ECO:0000256" key="1">
    <source>
        <dbReference type="ARBA" id="ARBA00001353"/>
    </source>
</evidence>
<gene>
    <name evidence="9" type="ORF">PT974_08951</name>
</gene>
<evidence type="ECO:0000259" key="8">
    <source>
        <dbReference type="SMART" id="SM00905"/>
    </source>
</evidence>
<evidence type="ECO:0000313" key="10">
    <source>
        <dbReference type="Proteomes" id="UP001338125"/>
    </source>
</evidence>
<reference evidence="9 10" key="1">
    <citation type="submission" date="2024-01" db="EMBL/GenBank/DDBJ databases">
        <title>Complete genome of Cladobotryum mycophilum ATHUM6906.</title>
        <authorList>
            <person name="Christinaki A.C."/>
            <person name="Myridakis A.I."/>
            <person name="Kouvelis V.N."/>
        </authorList>
    </citation>
    <scope>NUCLEOTIDE SEQUENCE [LARGE SCALE GENOMIC DNA]</scope>
    <source>
        <strain evidence="9 10">ATHUM6906</strain>
    </source>
</reference>
<dbReference type="Gene3D" id="3.30.1130.10">
    <property type="match status" value="2"/>
</dbReference>
<protein>
    <recommendedName>
        <fullName evidence="4">dihydroneopterin aldolase</fullName>
        <ecNumber evidence="4">4.1.2.25</ecNumber>
    </recommendedName>
    <alternativeName>
        <fullName evidence="7">7,8-dihydroneopterin aldolase</fullName>
    </alternativeName>
</protein>
<proteinExistence type="inferred from homology"/>
<dbReference type="PANTHER" id="PTHR42844">
    <property type="entry name" value="DIHYDRONEOPTERIN ALDOLASE 1-RELATED"/>
    <property type="match status" value="1"/>
</dbReference>
<dbReference type="Pfam" id="PF02152">
    <property type="entry name" value="FolB"/>
    <property type="match status" value="1"/>
</dbReference>
<accession>A0ABR0SEU2</accession>
<comment type="pathway">
    <text evidence="2">Cofactor biosynthesis; tetrahydrofolate biosynthesis; 2-amino-4-hydroxy-6-hydroxymethyl-7,8-dihydropteridine diphosphate from 7,8-dihydroneopterin triphosphate: step 3/4.</text>
</comment>
<comment type="catalytic activity">
    <reaction evidence="1">
        <text>7,8-dihydroneopterin = 6-hydroxymethyl-7,8-dihydropterin + glycolaldehyde</text>
        <dbReference type="Rhea" id="RHEA:10540"/>
        <dbReference type="ChEBI" id="CHEBI:17001"/>
        <dbReference type="ChEBI" id="CHEBI:17071"/>
        <dbReference type="ChEBI" id="CHEBI:44841"/>
        <dbReference type="EC" id="4.1.2.25"/>
    </reaction>
</comment>
<dbReference type="PANTHER" id="PTHR42844:SF1">
    <property type="entry name" value="DIHYDRONEOPTERIN ALDOLASE 1-RELATED"/>
    <property type="match status" value="1"/>
</dbReference>
<keyword evidence="10" id="KW-1185">Reference proteome</keyword>
<dbReference type="InterPro" id="IPR006157">
    <property type="entry name" value="FolB_dom"/>
</dbReference>
<feature type="domain" description="Dihydroneopterin aldolase/epimerase" evidence="8">
    <location>
        <begin position="164"/>
        <end position="277"/>
    </location>
</feature>
<evidence type="ECO:0000313" key="9">
    <source>
        <dbReference type="EMBL" id="KAK5990682.1"/>
    </source>
</evidence>
<keyword evidence="6" id="KW-0456">Lyase</keyword>
<keyword evidence="5" id="KW-0289">Folate biosynthesis</keyword>
<evidence type="ECO:0000256" key="3">
    <source>
        <dbReference type="ARBA" id="ARBA00005708"/>
    </source>
</evidence>
<dbReference type="Proteomes" id="UP001338125">
    <property type="component" value="Unassembled WGS sequence"/>
</dbReference>
<evidence type="ECO:0000256" key="4">
    <source>
        <dbReference type="ARBA" id="ARBA00013043"/>
    </source>
</evidence>
<comment type="similarity">
    <text evidence="3">Belongs to the DHNA family.</text>
</comment>
<evidence type="ECO:0000256" key="7">
    <source>
        <dbReference type="ARBA" id="ARBA00032903"/>
    </source>
</evidence>
<dbReference type="InterPro" id="IPR006156">
    <property type="entry name" value="Dihydroneopterin_aldolase"/>
</dbReference>
<dbReference type="SUPFAM" id="SSF55620">
    <property type="entry name" value="Tetrahydrobiopterin biosynthesis enzymes-like"/>
    <property type="match status" value="1"/>
</dbReference>
<dbReference type="InterPro" id="IPR043133">
    <property type="entry name" value="GTP-CH-I_C/QueF"/>
</dbReference>
<evidence type="ECO:0000256" key="6">
    <source>
        <dbReference type="ARBA" id="ARBA00023239"/>
    </source>
</evidence>
<dbReference type="EC" id="4.1.2.25" evidence="4"/>
<dbReference type="EMBL" id="JAVFKD010000014">
    <property type="protein sequence ID" value="KAK5990682.1"/>
    <property type="molecule type" value="Genomic_DNA"/>
</dbReference>
<dbReference type="SMART" id="SM00905">
    <property type="entry name" value="FolB"/>
    <property type="match status" value="1"/>
</dbReference>
<sequence length="286" mass="30768">MVPPVKRLWQIRAAAADSPAVVRVRNLQASVTGPSDAWGRDKRPQPISVSAAVSFDRVFGSSSSTDTVASDTVHYGLLSKAILASLSRPVAAEHRSPIDGDNSEPARTVEKPFLDPSGLRCVEIKVHLPKASLLGDGVSVTQIALFSQQQGSSRAELEGTCTSLGIHDLRIPTLIGVNDNEREAKQVVVANLEIDHVASVDLDLHYTLVAEVVKIMSESSFETLEALAKDISIKIANLLHQSFRPHSREQPSWGLRISLEKPIAVVFADAACVELSINTADIINSS</sequence>